<organism evidence="2 3">
    <name type="scientific">Emiliania huxleyi (strain CCMP1516)</name>
    <dbReference type="NCBI Taxonomy" id="280463"/>
    <lineage>
        <taxon>Eukaryota</taxon>
        <taxon>Haptista</taxon>
        <taxon>Haptophyta</taxon>
        <taxon>Prymnesiophyceae</taxon>
        <taxon>Isochrysidales</taxon>
        <taxon>Noelaerhabdaceae</taxon>
        <taxon>Emiliania</taxon>
    </lineage>
</organism>
<dbReference type="AlphaFoldDB" id="A0A0D3KUS9"/>
<reference evidence="3" key="1">
    <citation type="journal article" date="2013" name="Nature">
        <title>Pan genome of the phytoplankton Emiliania underpins its global distribution.</title>
        <authorList>
            <person name="Read B.A."/>
            <person name="Kegel J."/>
            <person name="Klute M.J."/>
            <person name="Kuo A."/>
            <person name="Lefebvre S.C."/>
            <person name="Maumus F."/>
            <person name="Mayer C."/>
            <person name="Miller J."/>
            <person name="Monier A."/>
            <person name="Salamov A."/>
            <person name="Young J."/>
            <person name="Aguilar M."/>
            <person name="Claverie J.M."/>
            <person name="Frickenhaus S."/>
            <person name="Gonzalez K."/>
            <person name="Herman E.K."/>
            <person name="Lin Y.C."/>
            <person name="Napier J."/>
            <person name="Ogata H."/>
            <person name="Sarno A.F."/>
            <person name="Shmutz J."/>
            <person name="Schroeder D."/>
            <person name="de Vargas C."/>
            <person name="Verret F."/>
            <person name="von Dassow P."/>
            <person name="Valentin K."/>
            <person name="Van de Peer Y."/>
            <person name="Wheeler G."/>
            <person name="Dacks J.B."/>
            <person name="Delwiche C.F."/>
            <person name="Dyhrman S.T."/>
            <person name="Glockner G."/>
            <person name="John U."/>
            <person name="Richards T."/>
            <person name="Worden A.Z."/>
            <person name="Zhang X."/>
            <person name="Grigoriev I.V."/>
            <person name="Allen A.E."/>
            <person name="Bidle K."/>
            <person name="Borodovsky M."/>
            <person name="Bowler C."/>
            <person name="Brownlee C."/>
            <person name="Cock J.M."/>
            <person name="Elias M."/>
            <person name="Gladyshev V.N."/>
            <person name="Groth M."/>
            <person name="Guda C."/>
            <person name="Hadaegh A."/>
            <person name="Iglesias-Rodriguez M.D."/>
            <person name="Jenkins J."/>
            <person name="Jones B.M."/>
            <person name="Lawson T."/>
            <person name="Leese F."/>
            <person name="Lindquist E."/>
            <person name="Lobanov A."/>
            <person name="Lomsadze A."/>
            <person name="Malik S.B."/>
            <person name="Marsh M.E."/>
            <person name="Mackinder L."/>
            <person name="Mock T."/>
            <person name="Mueller-Roeber B."/>
            <person name="Pagarete A."/>
            <person name="Parker M."/>
            <person name="Probert I."/>
            <person name="Quesneville H."/>
            <person name="Raines C."/>
            <person name="Rensing S.A."/>
            <person name="Riano-Pachon D.M."/>
            <person name="Richier S."/>
            <person name="Rokitta S."/>
            <person name="Shiraiwa Y."/>
            <person name="Soanes D.M."/>
            <person name="van der Giezen M."/>
            <person name="Wahlund T.M."/>
            <person name="Williams B."/>
            <person name="Wilson W."/>
            <person name="Wolfe G."/>
            <person name="Wurch L.L."/>
        </authorList>
    </citation>
    <scope>NUCLEOTIDE SEQUENCE</scope>
</reference>
<evidence type="ECO:0000313" key="2">
    <source>
        <dbReference type="EnsemblProtists" id="EOD39514"/>
    </source>
</evidence>
<dbReference type="EnsemblProtists" id="EOD39514">
    <property type="protein sequence ID" value="EOD39514"/>
    <property type="gene ID" value="EMIHUDRAFT_97721"/>
</dbReference>
<dbReference type="HOGENOM" id="CLU_1535319_0_0_1"/>
<feature type="compositionally biased region" description="Low complexity" evidence="1">
    <location>
        <begin position="1"/>
        <end position="15"/>
    </location>
</feature>
<proteinExistence type="predicted"/>
<evidence type="ECO:0000256" key="1">
    <source>
        <dbReference type="SAM" id="MobiDB-lite"/>
    </source>
</evidence>
<dbReference type="GeneID" id="17284785"/>
<protein>
    <submittedName>
        <fullName evidence="2">Uncharacterized protein</fullName>
    </submittedName>
</protein>
<dbReference type="Proteomes" id="UP000013827">
    <property type="component" value="Unassembled WGS sequence"/>
</dbReference>
<name>A0A0D3KUS9_EMIH1</name>
<sequence>MAKSSTSPKPGSPTSMTITKNGKNYKKFVKYLSKELKANGKAFDFTIAGAKWASQEEGHEFKLGGISTGALSNLLPTASIGRQPVGASQHDPPAPPSNAPSFSVVSSVADSVFGGGASRRARIAEGLNIICQEIGTISLLGAAGRLHGGHAASGWNGIYLASESPGPARVFREKGGT</sequence>
<accession>A0A0D3KUS9</accession>
<keyword evidence="3" id="KW-1185">Reference proteome</keyword>
<feature type="region of interest" description="Disordered" evidence="1">
    <location>
        <begin position="81"/>
        <end position="101"/>
    </location>
</feature>
<evidence type="ECO:0000313" key="3">
    <source>
        <dbReference type="Proteomes" id="UP000013827"/>
    </source>
</evidence>
<reference evidence="2" key="2">
    <citation type="submission" date="2024-10" db="UniProtKB">
        <authorList>
            <consortium name="EnsemblProtists"/>
        </authorList>
    </citation>
    <scope>IDENTIFICATION</scope>
</reference>
<feature type="region of interest" description="Disordered" evidence="1">
    <location>
        <begin position="1"/>
        <end position="20"/>
    </location>
</feature>
<dbReference type="PaxDb" id="2903-EOD39514"/>
<dbReference type="RefSeq" id="XP_005791943.1">
    <property type="nucleotide sequence ID" value="XM_005791886.1"/>
</dbReference>
<dbReference type="KEGG" id="ehx:EMIHUDRAFT_97721"/>